<feature type="region of interest" description="Disordered" evidence="1">
    <location>
        <begin position="874"/>
        <end position="898"/>
    </location>
</feature>
<keyword evidence="3" id="KW-1185">Reference proteome</keyword>
<feature type="compositionally biased region" description="Basic and acidic residues" evidence="1">
    <location>
        <begin position="742"/>
        <end position="752"/>
    </location>
</feature>
<reference evidence="2 3" key="1">
    <citation type="journal article" date="2015" name="PLoS Pathog.">
        <title>Leptomonas seymouri: Adaptations to the Dixenous Life Cycle Analyzed by Genome Sequencing, Transcriptome Profiling and Co-infection with Leishmania donovani.</title>
        <authorList>
            <person name="Kraeva N."/>
            <person name="Butenko A."/>
            <person name="Hlavacova J."/>
            <person name="Kostygov A."/>
            <person name="Myskova J."/>
            <person name="Grybchuk D."/>
            <person name="Lestinova T."/>
            <person name="Votypka J."/>
            <person name="Volf P."/>
            <person name="Opperdoes F."/>
            <person name="Flegontov P."/>
            <person name="Lukes J."/>
            <person name="Yurchenko V."/>
        </authorList>
    </citation>
    <scope>NUCLEOTIDE SEQUENCE [LARGE SCALE GENOMIC DNA]</scope>
    <source>
        <strain evidence="2 3">ATCC 30220</strain>
    </source>
</reference>
<dbReference type="OrthoDB" id="266310at2759"/>
<name>A0A0N1I378_LEPSE</name>
<feature type="compositionally biased region" description="Basic residues" evidence="1">
    <location>
        <begin position="948"/>
        <end position="964"/>
    </location>
</feature>
<dbReference type="OMA" id="GQACACY"/>
<feature type="region of interest" description="Disordered" evidence="1">
    <location>
        <begin position="733"/>
        <end position="776"/>
    </location>
</feature>
<proteinExistence type="predicted"/>
<dbReference type="VEuPathDB" id="TriTrypDB:Lsey_0010_0570"/>
<feature type="region of interest" description="Disordered" evidence="1">
    <location>
        <begin position="1"/>
        <end position="24"/>
    </location>
</feature>
<evidence type="ECO:0000256" key="1">
    <source>
        <dbReference type="SAM" id="MobiDB-lite"/>
    </source>
</evidence>
<feature type="compositionally biased region" description="Low complexity" evidence="1">
    <location>
        <begin position="56"/>
        <end position="72"/>
    </location>
</feature>
<feature type="region of interest" description="Disordered" evidence="1">
    <location>
        <begin position="442"/>
        <end position="519"/>
    </location>
</feature>
<dbReference type="PANTHER" id="PTHR34755">
    <property type="entry name" value="SERINE/ARGININE REPETITIVE MATRIX PROTEIN 3-RELATED"/>
    <property type="match status" value="1"/>
</dbReference>
<dbReference type="Proteomes" id="UP000038009">
    <property type="component" value="Unassembled WGS sequence"/>
</dbReference>
<feature type="compositionally biased region" description="Pro residues" evidence="1">
    <location>
        <begin position="649"/>
        <end position="664"/>
    </location>
</feature>
<protein>
    <submittedName>
        <fullName evidence="2">Uncharacterized protein</fullName>
    </submittedName>
</protein>
<feature type="compositionally biased region" description="Basic and acidic residues" evidence="1">
    <location>
        <begin position="490"/>
        <end position="503"/>
    </location>
</feature>
<organism evidence="2 3">
    <name type="scientific">Leptomonas seymouri</name>
    <dbReference type="NCBI Taxonomy" id="5684"/>
    <lineage>
        <taxon>Eukaryota</taxon>
        <taxon>Discoba</taxon>
        <taxon>Euglenozoa</taxon>
        <taxon>Kinetoplastea</taxon>
        <taxon>Metakinetoplastina</taxon>
        <taxon>Trypanosomatida</taxon>
        <taxon>Trypanosomatidae</taxon>
        <taxon>Leishmaniinae</taxon>
        <taxon>Leptomonas</taxon>
    </lineage>
</organism>
<dbReference type="AlphaFoldDB" id="A0A0N1I378"/>
<feature type="region of interest" description="Disordered" evidence="1">
    <location>
        <begin position="911"/>
        <end position="966"/>
    </location>
</feature>
<evidence type="ECO:0000313" key="3">
    <source>
        <dbReference type="Proteomes" id="UP000038009"/>
    </source>
</evidence>
<dbReference type="InterPro" id="IPR052109">
    <property type="entry name" value="SRRM_Domain-Containing"/>
</dbReference>
<evidence type="ECO:0000313" key="2">
    <source>
        <dbReference type="EMBL" id="KPI90145.1"/>
    </source>
</evidence>
<feature type="compositionally biased region" description="Basic and acidic residues" evidence="1">
    <location>
        <begin position="1010"/>
        <end position="1027"/>
    </location>
</feature>
<feature type="region of interest" description="Disordered" evidence="1">
    <location>
        <begin position="642"/>
        <end position="677"/>
    </location>
</feature>
<feature type="compositionally biased region" description="Basic residues" evidence="1">
    <location>
        <begin position="1"/>
        <end position="11"/>
    </location>
</feature>
<dbReference type="PANTHER" id="PTHR34755:SF4">
    <property type="entry name" value="F-BOX DOMAIN-CONTAINING PROTEIN"/>
    <property type="match status" value="1"/>
</dbReference>
<accession>A0A0N1I378</accession>
<feature type="compositionally biased region" description="Polar residues" evidence="1">
    <location>
        <begin position="460"/>
        <end position="489"/>
    </location>
</feature>
<dbReference type="EMBL" id="LJSK01000010">
    <property type="protein sequence ID" value="KPI90145.1"/>
    <property type="molecule type" value="Genomic_DNA"/>
</dbReference>
<feature type="compositionally biased region" description="Polar residues" evidence="1">
    <location>
        <begin position="442"/>
        <end position="451"/>
    </location>
</feature>
<comment type="caution">
    <text evidence="2">The sequence shown here is derived from an EMBL/GenBank/DDBJ whole genome shotgun (WGS) entry which is preliminary data.</text>
</comment>
<feature type="region of interest" description="Disordered" evidence="1">
    <location>
        <begin position="1008"/>
        <end position="1061"/>
    </location>
</feature>
<gene>
    <name evidence="2" type="ORF">ABL78_0790</name>
</gene>
<sequence>MRRRTGSRSRARSQTSMSAEEEDVSLGLQRLLDKLRQFQPLFAEEDVAAIPFPADSGGSHTSSPSISVPTSPRLSPSRLGNEELHAHQASINVGPSSSTPPSSPVTDRRGRRLPSPSTKAAAALHAVGTSIDLDGPLSSALFLTAVNVFDAKMLVRSKRVSNDALKLVRQAYALIWKDSVYLATLMNGELYRGANGPKTLHRDPGVTSVETVAARRSSHGSRHVPFFTAAPSPEQQPNRQLVLLLDECIRSLLVYANVSVNFCHSVSTNSRVLLLLSFVCCAARRLEEEDEVPYGEGRGSAADIIVGNRNLHTELDSLGQVWQGCGIEGRVADSLQECYLIEFLLDAALPPAVCSSRYEGLLTAVFEKKRRIITDIVASRSGFAHMMSVAPLRGLCGLVNMSAFGDAKLRARLLDKMAYEGVVERLASEIASAMEAILSVDDLTSPSCSPSKRQRPAVSRGTSPPHQRSRASMSGPPSSRTSLRASQSPHKSEGNARKRDEVGAPRMSTGLDRALNTQPTPVDRIGQCVDILMLLSSPNLCPPEGSEAPSSSPRTSTSSLPGAVRATTWASHEDALYSISLHLLAICLLSKTHARYAELASLQLYAADCVLQWAAYSGRFYTLVVHALDELLGMMEVRDSGIRRRKASPQPPLSPVPRSPPRCVPPTANESDGADTVPGHRLLRQLLPGDETGLLPLLTSLLQYTIHAEANAASIQGWFQFLADRVLPGVFEAPPLTAGRRSTSEWGRRHLGEQQPQRPQRSREGSCAPSSSHSLGVSVPTSLAEADAQALNSPVLARDLTRAEVAAVAPYFRFVRQVVLETSWRTGTAPLLAKVVLLAFNVIVTQGHRCNLIFGQACACYDVAAPLLLTMQGKGPLRGSRRSSTGRKSGDGSNSSSYRCSTILMHQLRSEEEEAEARRYEDESPCSPEGRQEGLDGNEEEVFIGSAAKRHSPSKRERRLRSPKKAFPYRSLSPTVATNEEQVGFSPFINSPSGSPVFYEQCSSFTADTELSRNDNEESRSPSDNMHRGSNLRAALEEAATPPPPPQSSKESPQPVTQSWMGRLSLRSLLSTFSGHEEAPLRK</sequence>
<feature type="region of interest" description="Disordered" evidence="1">
    <location>
        <begin position="51"/>
        <end position="119"/>
    </location>
</feature>